<protein>
    <submittedName>
        <fullName evidence="1">Uncharacterized protein</fullName>
    </submittedName>
</protein>
<dbReference type="HOGENOM" id="CLU_2687276_0_0_1"/>
<dbReference type="Proteomes" id="UP000054549">
    <property type="component" value="Unassembled WGS sequence"/>
</dbReference>
<accession>A0A0C2WWE5</accession>
<dbReference type="InParanoid" id="A0A0C2WWE5"/>
<name>A0A0C2WWE5_AMAMK</name>
<reference evidence="1 2" key="1">
    <citation type="submission" date="2014-04" db="EMBL/GenBank/DDBJ databases">
        <title>Evolutionary Origins and Diversification of the Mycorrhizal Mutualists.</title>
        <authorList>
            <consortium name="DOE Joint Genome Institute"/>
            <consortium name="Mycorrhizal Genomics Consortium"/>
            <person name="Kohler A."/>
            <person name="Kuo A."/>
            <person name="Nagy L.G."/>
            <person name="Floudas D."/>
            <person name="Copeland A."/>
            <person name="Barry K.W."/>
            <person name="Cichocki N."/>
            <person name="Veneault-Fourrey C."/>
            <person name="LaButti K."/>
            <person name="Lindquist E.A."/>
            <person name="Lipzen A."/>
            <person name="Lundell T."/>
            <person name="Morin E."/>
            <person name="Murat C."/>
            <person name="Riley R."/>
            <person name="Ohm R."/>
            <person name="Sun H."/>
            <person name="Tunlid A."/>
            <person name="Henrissat B."/>
            <person name="Grigoriev I.V."/>
            <person name="Hibbett D.S."/>
            <person name="Martin F."/>
        </authorList>
    </citation>
    <scope>NUCLEOTIDE SEQUENCE [LARGE SCALE GENOMIC DNA]</scope>
    <source>
        <strain evidence="1 2">Koide BX008</strain>
    </source>
</reference>
<dbReference type="EMBL" id="KN818238">
    <property type="protein sequence ID" value="KIL66117.1"/>
    <property type="molecule type" value="Genomic_DNA"/>
</dbReference>
<gene>
    <name evidence="1" type="ORF">M378DRAFT_161393</name>
</gene>
<evidence type="ECO:0000313" key="2">
    <source>
        <dbReference type="Proteomes" id="UP000054549"/>
    </source>
</evidence>
<sequence>MARERVDGKIKSKCALIGETSSNWPADIVATRSIPTVNVADQCLWSIAVSATSSYGRNTALGSSEFRTSDISPT</sequence>
<keyword evidence="2" id="KW-1185">Reference proteome</keyword>
<dbReference type="OrthoDB" id="9971669at2759"/>
<evidence type="ECO:0000313" key="1">
    <source>
        <dbReference type="EMBL" id="KIL66117.1"/>
    </source>
</evidence>
<proteinExistence type="predicted"/>
<organism evidence="1 2">
    <name type="scientific">Amanita muscaria (strain Koide BX008)</name>
    <dbReference type="NCBI Taxonomy" id="946122"/>
    <lineage>
        <taxon>Eukaryota</taxon>
        <taxon>Fungi</taxon>
        <taxon>Dikarya</taxon>
        <taxon>Basidiomycota</taxon>
        <taxon>Agaricomycotina</taxon>
        <taxon>Agaricomycetes</taxon>
        <taxon>Agaricomycetidae</taxon>
        <taxon>Agaricales</taxon>
        <taxon>Pluteineae</taxon>
        <taxon>Amanitaceae</taxon>
        <taxon>Amanita</taxon>
    </lineage>
</organism>
<dbReference type="AlphaFoldDB" id="A0A0C2WWE5"/>